<organism evidence="7 8">
    <name type="scientific">Lapidilactobacillus gannanensis</name>
    <dbReference type="NCBI Taxonomy" id="2486002"/>
    <lineage>
        <taxon>Bacteria</taxon>
        <taxon>Bacillati</taxon>
        <taxon>Bacillota</taxon>
        <taxon>Bacilli</taxon>
        <taxon>Lactobacillales</taxon>
        <taxon>Lactobacillaceae</taxon>
        <taxon>Lapidilactobacillus</taxon>
    </lineage>
</organism>
<comment type="similarity">
    <text evidence="1 4 5">Belongs to the tRNA pseudouridine synthase TruA family.</text>
</comment>
<evidence type="ECO:0000256" key="4">
    <source>
        <dbReference type="HAMAP-Rule" id="MF_00171"/>
    </source>
</evidence>
<dbReference type="EMBL" id="JBHTOH010000084">
    <property type="protein sequence ID" value="MFD1411632.1"/>
    <property type="molecule type" value="Genomic_DNA"/>
</dbReference>
<reference evidence="8" key="1">
    <citation type="journal article" date="2019" name="Int. J. Syst. Evol. Microbiol.">
        <title>The Global Catalogue of Microorganisms (GCM) 10K type strain sequencing project: providing services to taxonomists for standard genome sequencing and annotation.</title>
        <authorList>
            <consortium name="The Broad Institute Genomics Platform"/>
            <consortium name="The Broad Institute Genome Sequencing Center for Infectious Disease"/>
            <person name="Wu L."/>
            <person name="Ma J."/>
        </authorList>
    </citation>
    <scope>NUCLEOTIDE SEQUENCE [LARGE SCALE GENOMIC DNA]</scope>
    <source>
        <strain evidence="8">CCM 8937</strain>
    </source>
</reference>
<evidence type="ECO:0000256" key="3">
    <source>
        <dbReference type="ARBA" id="ARBA00023235"/>
    </source>
</evidence>
<comment type="function">
    <text evidence="4">Formation of pseudouridine at positions 38, 39 and 40 in the anticodon stem and loop of transfer RNAs.</text>
</comment>
<dbReference type="Pfam" id="PF01416">
    <property type="entry name" value="PseudoU_synth_1"/>
    <property type="match status" value="2"/>
</dbReference>
<dbReference type="SUPFAM" id="SSF55120">
    <property type="entry name" value="Pseudouridine synthase"/>
    <property type="match status" value="1"/>
</dbReference>
<dbReference type="InterPro" id="IPR020097">
    <property type="entry name" value="PsdUridine_synth_TruA_a/b_dom"/>
</dbReference>
<dbReference type="EC" id="5.4.99.12" evidence="4"/>
<dbReference type="PANTHER" id="PTHR11142">
    <property type="entry name" value="PSEUDOURIDYLATE SYNTHASE"/>
    <property type="match status" value="1"/>
</dbReference>
<dbReference type="Gene3D" id="3.30.70.660">
    <property type="entry name" value="Pseudouridine synthase I, catalytic domain, C-terminal subdomain"/>
    <property type="match status" value="1"/>
</dbReference>
<dbReference type="CDD" id="cd02570">
    <property type="entry name" value="PseudoU_synth_EcTruA"/>
    <property type="match status" value="1"/>
</dbReference>
<dbReference type="RefSeq" id="WP_125650545.1">
    <property type="nucleotide sequence ID" value="NZ_JBHTOH010000084.1"/>
</dbReference>
<dbReference type="InterPro" id="IPR001406">
    <property type="entry name" value="PsdUridine_synth_TruA"/>
</dbReference>
<evidence type="ECO:0000256" key="1">
    <source>
        <dbReference type="ARBA" id="ARBA00009375"/>
    </source>
</evidence>
<feature type="domain" description="Pseudouridine synthase I TruA alpha/beta" evidence="6">
    <location>
        <begin position="8"/>
        <end position="105"/>
    </location>
</feature>
<evidence type="ECO:0000313" key="7">
    <source>
        <dbReference type="EMBL" id="MFD1411632.1"/>
    </source>
</evidence>
<dbReference type="InterPro" id="IPR020095">
    <property type="entry name" value="PsdUridine_synth_TruA_C"/>
</dbReference>
<evidence type="ECO:0000313" key="8">
    <source>
        <dbReference type="Proteomes" id="UP001597191"/>
    </source>
</evidence>
<evidence type="ECO:0000259" key="6">
    <source>
        <dbReference type="Pfam" id="PF01416"/>
    </source>
</evidence>
<comment type="caution">
    <text evidence="4">Lacks conserved residue(s) required for the propagation of feature annotation.</text>
</comment>
<comment type="caution">
    <text evidence="7">The sequence shown here is derived from an EMBL/GenBank/DDBJ whole genome shotgun (WGS) entry which is preliminary data.</text>
</comment>
<dbReference type="Proteomes" id="UP001597191">
    <property type="component" value="Unassembled WGS sequence"/>
</dbReference>
<dbReference type="NCBIfam" id="TIGR00071">
    <property type="entry name" value="hisT_truA"/>
    <property type="match status" value="1"/>
</dbReference>
<dbReference type="PIRSF" id="PIRSF001430">
    <property type="entry name" value="tRNA_psdUrid_synth"/>
    <property type="match status" value="1"/>
</dbReference>
<gene>
    <name evidence="4 7" type="primary">truA</name>
    <name evidence="7" type="ORF">ACFQ4R_08555</name>
</gene>
<name>A0ABW4BRJ7_9LACO</name>
<dbReference type="InterPro" id="IPR020103">
    <property type="entry name" value="PsdUridine_synth_cat_dom_sf"/>
</dbReference>
<dbReference type="InterPro" id="IPR020094">
    <property type="entry name" value="TruA/RsuA/RluB/E/F_N"/>
</dbReference>
<feature type="binding site" evidence="4">
    <location>
        <position position="111"/>
    </location>
    <ligand>
        <name>substrate</name>
    </ligand>
</feature>
<evidence type="ECO:0000256" key="5">
    <source>
        <dbReference type="RuleBase" id="RU003792"/>
    </source>
</evidence>
<protein>
    <recommendedName>
        <fullName evidence="4">tRNA pseudouridine synthase A</fullName>
        <ecNumber evidence="4">5.4.99.12</ecNumber>
    </recommendedName>
    <alternativeName>
        <fullName evidence="4">tRNA pseudouridine(38-40) synthase</fullName>
    </alternativeName>
    <alternativeName>
        <fullName evidence="4">tRNA pseudouridylate synthase I</fullName>
    </alternativeName>
    <alternativeName>
        <fullName evidence="4">tRNA-uridine isomerase I</fullName>
    </alternativeName>
</protein>
<evidence type="ECO:0000256" key="2">
    <source>
        <dbReference type="ARBA" id="ARBA00022694"/>
    </source>
</evidence>
<accession>A0ABW4BRJ7</accession>
<comment type="subunit">
    <text evidence="4">Homodimer.</text>
</comment>
<dbReference type="Gene3D" id="3.30.70.580">
    <property type="entry name" value="Pseudouridine synthase I, catalytic domain, N-terminal subdomain"/>
    <property type="match status" value="1"/>
</dbReference>
<dbReference type="HAMAP" id="MF_00171">
    <property type="entry name" value="TruA"/>
    <property type="match status" value="1"/>
</dbReference>
<dbReference type="PANTHER" id="PTHR11142:SF0">
    <property type="entry name" value="TRNA PSEUDOURIDINE SYNTHASE-LIKE 1"/>
    <property type="match status" value="1"/>
</dbReference>
<proteinExistence type="inferred from homology"/>
<keyword evidence="3 4" id="KW-0413">Isomerase</keyword>
<feature type="domain" description="Pseudouridine synthase I TruA alpha/beta" evidence="6">
    <location>
        <begin position="144"/>
        <end position="248"/>
    </location>
</feature>
<feature type="active site" description="Nucleophile" evidence="4">
    <location>
        <position position="53"/>
    </location>
</feature>
<keyword evidence="2 4" id="KW-0819">tRNA processing</keyword>
<comment type="catalytic activity">
    <reaction evidence="4 5">
        <text>uridine(38/39/40) in tRNA = pseudouridine(38/39/40) in tRNA</text>
        <dbReference type="Rhea" id="RHEA:22376"/>
        <dbReference type="Rhea" id="RHEA-COMP:10085"/>
        <dbReference type="Rhea" id="RHEA-COMP:10087"/>
        <dbReference type="ChEBI" id="CHEBI:65314"/>
        <dbReference type="ChEBI" id="CHEBI:65315"/>
        <dbReference type="EC" id="5.4.99.12"/>
    </reaction>
</comment>
<dbReference type="GO" id="GO:0160147">
    <property type="term" value="F:tRNA pseudouridine(38-40) synthase activity"/>
    <property type="evidence" value="ECO:0007669"/>
    <property type="project" value="UniProtKB-EC"/>
</dbReference>
<sequence>MPRYRITVAYDGTNFAGFQVQKNQRTVQGTLEQALIKMTKGEQIRVHGSGRTDAGVHAYGQVIHFDYPKKIPARNMLMALNSLLPLDMEVTDSQIADPEFHAQFDTLGKCYQYRVSQGRFTDPFKRLYTGHYPYPVDVERIETALQDLLGEHDFTSFAASGGVIKNKVRTIYRAKVSADPGQHELIFTFIGNGFLYNMVRILVATLLEIGNGRRDEHDLLRLFTVKDRQQARGTAPASGLYLQKVYYPGDEAELAALSQIPLTKPLQPKHPHGLRRQS</sequence>
<keyword evidence="8" id="KW-1185">Reference proteome</keyword>